<keyword evidence="6" id="KW-1185">Reference proteome</keyword>
<feature type="region of interest" description="Disordered" evidence="3">
    <location>
        <begin position="169"/>
        <end position="250"/>
    </location>
</feature>
<feature type="compositionally biased region" description="Low complexity" evidence="3">
    <location>
        <begin position="239"/>
        <end position="250"/>
    </location>
</feature>
<evidence type="ECO:0000313" key="5">
    <source>
        <dbReference type="EMBL" id="KAK3862675.1"/>
    </source>
</evidence>
<organism evidence="5 6">
    <name type="scientific">Petrolisthes cinctipes</name>
    <name type="common">Flat porcelain crab</name>
    <dbReference type="NCBI Taxonomy" id="88211"/>
    <lineage>
        <taxon>Eukaryota</taxon>
        <taxon>Metazoa</taxon>
        <taxon>Ecdysozoa</taxon>
        <taxon>Arthropoda</taxon>
        <taxon>Crustacea</taxon>
        <taxon>Multicrustacea</taxon>
        <taxon>Malacostraca</taxon>
        <taxon>Eumalacostraca</taxon>
        <taxon>Eucarida</taxon>
        <taxon>Decapoda</taxon>
        <taxon>Pleocyemata</taxon>
        <taxon>Anomura</taxon>
        <taxon>Galatheoidea</taxon>
        <taxon>Porcellanidae</taxon>
        <taxon>Petrolisthes</taxon>
    </lineage>
</organism>
<feature type="compositionally biased region" description="Low complexity" evidence="3">
    <location>
        <begin position="295"/>
        <end position="305"/>
    </location>
</feature>
<comment type="caution">
    <text evidence="5">The sequence shown here is derived from an EMBL/GenBank/DDBJ whole genome shotgun (WGS) entry which is preliminary data.</text>
</comment>
<feature type="compositionally biased region" description="Low complexity" evidence="3">
    <location>
        <begin position="477"/>
        <end position="486"/>
    </location>
</feature>
<feature type="compositionally biased region" description="Basic and acidic residues" evidence="3">
    <location>
        <begin position="1793"/>
        <end position="1807"/>
    </location>
</feature>
<feature type="compositionally biased region" description="Basic and acidic residues" evidence="3">
    <location>
        <begin position="1769"/>
        <end position="1782"/>
    </location>
</feature>
<feature type="compositionally biased region" description="Low complexity" evidence="3">
    <location>
        <begin position="1240"/>
        <end position="1252"/>
    </location>
</feature>
<feature type="compositionally biased region" description="Basic and acidic residues" evidence="3">
    <location>
        <begin position="1816"/>
        <end position="1826"/>
    </location>
</feature>
<feature type="compositionally biased region" description="Low complexity" evidence="3">
    <location>
        <begin position="1634"/>
        <end position="1650"/>
    </location>
</feature>
<feature type="compositionally biased region" description="Polar residues" evidence="3">
    <location>
        <begin position="789"/>
        <end position="800"/>
    </location>
</feature>
<feature type="compositionally biased region" description="Low complexity" evidence="3">
    <location>
        <begin position="1417"/>
        <end position="1453"/>
    </location>
</feature>
<dbReference type="FunFam" id="3.40.50.150:FF:000195">
    <property type="entry name" value="Methyltransferase domain containing protein"/>
    <property type="match status" value="1"/>
</dbReference>
<feature type="compositionally biased region" description="Polar residues" evidence="3">
    <location>
        <begin position="422"/>
        <end position="441"/>
    </location>
</feature>
<feature type="compositionally biased region" description="Basic and acidic residues" evidence="3">
    <location>
        <begin position="1342"/>
        <end position="1352"/>
    </location>
</feature>
<feature type="compositionally biased region" description="Polar residues" evidence="3">
    <location>
        <begin position="1362"/>
        <end position="1381"/>
    </location>
</feature>
<evidence type="ECO:0000256" key="1">
    <source>
        <dbReference type="ARBA" id="ARBA00022603"/>
    </source>
</evidence>
<gene>
    <name evidence="5" type="ORF">Pcinc_031486</name>
</gene>
<feature type="compositionally biased region" description="Basic and acidic residues" evidence="3">
    <location>
        <begin position="1696"/>
        <end position="1728"/>
    </location>
</feature>
<dbReference type="SUPFAM" id="SSF53335">
    <property type="entry name" value="S-adenosyl-L-methionine-dependent methyltransferases"/>
    <property type="match status" value="1"/>
</dbReference>
<dbReference type="GO" id="GO:0000049">
    <property type="term" value="F:tRNA binding"/>
    <property type="evidence" value="ECO:0007669"/>
    <property type="project" value="TreeGrafter"/>
</dbReference>
<dbReference type="InterPro" id="IPR029063">
    <property type="entry name" value="SAM-dependent_MTases_sf"/>
</dbReference>
<feature type="region of interest" description="Disordered" evidence="3">
    <location>
        <begin position="540"/>
        <end position="631"/>
    </location>
</feature>
<reference evidence="5" key="1">
    <citation type="submission" date="2023-10" db="EMBL/GenBank/DDBJ databases">
        <title>Genome assemblies of two species of porcelain crab, Petrolisthes cinctipes and Petrolisthes manimaculis (Anomura: Porcellanidae).</title>
        <authorList>
            <person name="Angst P."/>
        </authorList>
    </citation>
    <scope>NUCLEOTIDE SEQUENCE</scope>
    <source>
        <strain evidence="5">PB745_01</strain>
        <tissue evidence="5">Gill</tissue>
    </source>
</reference>
<feature type="compositionally biased region" description="Low complexity" evidence="3">
    <location>
        <begin position="990"/>
        <end position="1000"/>
    </location>
</feature>
<evidence type="ECO:0000256" key="2">
    <source>
        <dbReference type="ARBA" id="ARBA00022679"/>
    </source>
</evidence>
<dbReference type="InterPro" id="IPR051422">
    <property type="entry name" value="AlkB_tRNA_MeTrf/Diox"/>
</dbReference>
<proteinExistence type="predicted"/>
<feature type="region of interest" description="Disordered" evidence="3">
    <location>
        <begin position="1342"/>
        <end position="1453"/>
    </location>
</feature>
<feature type="compositionally biased region" description="Basic residues" evidence="3">
    <location>
        <begin position="1471"/>
        <end position="1480"/>
    </location>
</feature>
<dbReference type="Gene3D" id="3.40.50.150">
    <property type="entry name" value="Vaccinia Virus protein VP39"/>
    <property type="match status" value="2"/>
</dbReference>
<feature type="region of interest" description="Disordered" evidence="3">
    <location>
        <begin position="1468"/>
        <end position="1509"/>
    </location>
</feature>
<feature type="compositionally biased region" description="Basic residues" evidence="3">
    <location>
        <begin position="217"/>
        <end position="229"/>
    </location>
</feature>
<dbReference type="PANTHER" id="PTHR13069">
    <property type="entry name" value="ALKYLATED DNA REPAIR PROTEIN ALKB HOMOLOG 8"/>
    <property type="match status" value="1"/>
</dbReference>
<feature type="compositionally biased region" description="Polar residues" evidence="3">
    <location>
        <begin position="607"/>
        <end position="616"/>
    </location>
</feature>
<dbReference type="CDD" id="cd02440">
    <property type="entry name" value="AdoMet_MTases"/>
    <property type="match status" value="1"/>
</dbReference>
<dbReference type="EMBL" id="JAWQEG010004182">
    <property type="protein sequence ID" value="KAK3862675.1"/>
    <property type="molecule type" value="Genomic_DNA"/>
</dbReference>
<evidence type="ECO:0000256" key="3">
    <source>
        <dbReference type="SAM" id="MobiDB-lite"/>
    </source>
</evidence>
<feature type="region of interest" description="Disordered" evidence="3">
    <location>
        <begin position="477"/>
        <end position="526"/>
    </location>
</feature>
<dbReference type="Pfam" id="PF08241">
    <property type="entry name" value="Methyltransf_11"/>
    <property type="match status" value="1"/>
</dbReference>
<feature type="compositionally biased region" description="Basic and acidic residues" evidence="3">
    <location>
        <begin position="1269"/>
        <end position="1281"/>
    </location>
</feature>
<evidence type="ECO:0000259" key="4">
    <source>
        <dbReference type="Pfam" id="PF08241"/>
    </source>
</evidence>
<feature type="compositionally biased region" description="Low complexity" evidence="3">
    <location>
        <begin position="1606"/>
        <end position="1621"/>
    </location>
</feature>
<feature type="region of interest" description="Disordered" evidence="3">
    <location>
        <begin position="1233"/>
        <end position="1330"/>
    </location>
</feature>
<feature type="compositionally biased region" description="Basic and acidic residues" evidence="3">
    <location>
        <begin position="170"/>
        <end position="188"/>
    </location>
</feature>
<dbReference type="GO" id="GO:0005634">
    <property type="term" value="C:nucleus"/>
    <property type="evidence" value="ECO:0007669"/>
    <property type="project" value="TreeGrafter"/>
</dbReference>
<keyword evidence="1" id="KW-0489">Methyltransferase</keyword>
<dbReference type="GO" id="GO:0002098">
    <property type="term" value="P:tRNA wobble uridine modification"/>
    <property type="evidence" value="ECO:0007669"/>
    <property type="project" value="TreeGrafter"/>
</dbReference>
<dbReference type="Proteomes" id="UP001286313">
    <property type="component" value="Unassembled WGS sequence"/>
</dbReference>
<feature type="region of interest" description="Disordered" evidence="3">
    <location>
        <begin position="288"/>
        <end position="360"/>
    </location>
</feature>
<feature type="compositionally biased region" description="Basic and acidic residues" evidence="3">
    <location>
        <begin position="1735"/>
        <end position="1752"/>
    </location>
</feature>
<feature type="compositionally biased region" description="Basic and acidic residues" evidence="3">
    <location>
        <begin position="767"/>
        <end position="785"/>
    </location>
</feature>
<dbReference type="GO" id="GO:0005737">
    <property type="term" value="C:cytoplasm"/>
    <property type="evidence" value="ECO:0007669"/>
    <property type="project" value="TreeGrafter"/>
</dbReference>
<feature type="region of interest" description="Disordered" evidence="3">
    <location>
        <begin position="747"/>
        <end position="1010"/>
    </location>
</feature>
<feature type="compositionally biased region" description="Gly residues" evidence="3">
    <location>
        <begin position="1289"/>
        <end position="1317"/>
    </location>
</feature>
<feature type="domain" description="Methyltransferase type 11" evidence="4">
    <location>
        <begin position="59"/>
        <end position="148"/>
    </location>
</feature>
<dbReference type="GO" id="GO:0030488">
    <property type="term" value="P:tRNA methylation"/>
    <property type="evidence" value="ECO:0007669"/>
    <property type="project" value="TreeGrafter"/>
</dbReference>
<feature type="compositionally biased region" description="Polar residues" evidence="3">
    <location>
        <begin position="346"/>
        <end position="358"/>
    </location>
</feature>
<protein>
    <recommendedName>
        <fullName evidence="4">Methyltransferase type 11 domain-containing protein</fullName>
    </recommendedName>
</protein>
<feature type="compositionally biased region" description="Basic residues" evidence="3">
    <location>
        <begin position="562"/>
        <end position="572"/>
    </location>
</feature>
<dbReference type="GO" id="GO:0008757">
    <property type="term" value="F:S-adenosylmethionine-dependent methyltransferase activity"/>
    <property type="evidence" value="ECO:0007669"/>
    <property type="project" value="InterPro"/>
</dbReference>
<feature type="region of interest" description="Disordered" evidence="3">
    <location>
        <begin position="376"/>
        <end position="464"/>
    </location>
</feature>
<feature type="region of interest" description="Disordered" evidence="3">
    <location>
        <begin position="1602"/>
        <end position="1659"/>
    </location>
</feature>
<feature type="compositionally biased region" description="Pro residues" evidence="3">
    <location>
        <begin position="384"/>
        <end position="393"/>
    </location>
</feature>
<dbReference type="PANTHER" id="PTHR13069:SF37">
    <property type="entry name" value="FIRE DANCER"/>
    <property type="match status" value="1"/>
</dbReference>
<feature type="region of interest" description="Disordered" evidence="3">
    <location>
        <begin position="1683"/>
        <end position="1902"/>
    </location>
</feature>
<feature type="compositionally biased region" description="Basic and acidic residues" evidence="3">
    <location>
        <begin position="1622"/>
        <end position="1633"/>
    </location>
</feature>
<feature type="compositionally biased region" description="Low complexity" evidence="3">
    <location>
        <begin position="966"/>
        <end position="975"/>
    </location>
</feature>
<accession>A0AAE1K4S7</accession>
<dbReference type="GO" id="GO:0106335">
    <property type="term" value="F:tRNA (5-carboxymethyluridine(34)-5-O)-methyltransferase activity"/>
    <property type="evidence" value="ECO:0007669"/>
    <property type="project" value="TreeGrafter"/>
</dbReference>
<sequence length="1954" mass="212123">MSSEESRKEREARSVALERAYVHDVYDQISVHFSGARYRAWPRVRQFLADLEPGAFVADVGCGNGKYLHINQQIVKVGVDRCLNLATTARERGHEVTLSDTLALPFRDECVDAALSIAVIHHLATTERRVRALRELARVLKIGGRLMITVWAMEQRHRKFESQDVLVPWHRPDHSSSDDKTSSIERDLNSTTTDDDDLLHYHAHNHSDSDSCPSHRYGSRKNGRRRTRSRAIDPVGGASSSQSSSDLSSPNESCYSFVRRALQVASDNSKQVVALALCFSRPYTSRAVRQKLTSSRRGSSSSGKSWFMHGSGLGPFKSDGGGSETGGSCEPRPSLADNGYHHSDQRPSVSNDGSLDSQDNLDDVPIELRHLEPDDPALLDIPLSPLPALPQPQPHQQLATTTATAMSSAASASDQEVKAKSKSLTDLVQESPSSTLDQISPTLRDKSVSREGLNSGQFSEASASVLRSKSSSSCLSLSSHELCSESPRSSGAVKKVTVHSESSSSKRDSTKKTVSTFSSLMGADGLKTASELVGKLGESIYGESSEKSESGSGEGRTSPLSSRKRPALRKQKASINESEPSDNITGGDGETQEPKIVIEISRVPPARQTSQPNSASPADENNEEDDKDHLSIPKGVGIFKQSSLNDEIICLDRFLEKEKIRQSIQKQSSLNEDLIYGNRGGRKESLRESLFATQFRRLQNIRESFQRLRTASLDRFEKEKSDSSFKKGLYKLLQSWKSEILVTADSKPSCASESDDAERFGSGGDGSEGRNHTRDFQDSHTDSMKHTQAIRTRSQSLYQSERSDSSVDEGMERTCSGAVGGVSVGGLVEKKLLGREPSERKPSREESSDSSKENSFQSDTSLDSEDSCVSVIFVPKPGQTGPNDSDKERNRSVSSESSEGSDKQHSPKSPRSPKSPKSPGAGGAGGVTGANRYFTPSRFLGAKSGIKTGPKMGTQVLGSASKPDLQQQPQQQQQQRKTSPPSAEIKEESSSIVPSPVAVPERTRSESGVVREVPSIRTVATGSTRPPVIGLGRGGGMRMGEGSSLARVMGHVGSTPPATPPPTKLTSGSYFSHSLPVIPQPPLPQPHTEPTQPEKSLTSEIICSVTTNIASTTNITTITSTTSANKVPPQTTTTAATTTTTTISSKIITYQTTTPTTTTTTVTATATSSLKPIPKYEPQVVKRDTSFTQQLSSLLLGENVEIIRKRGNGSGRNVQIVRKTVPRFLTFDVFNPETDDLDSDSSASSSPNSGSSVIERGWPTERDIEELDREIKRREEEERRRLAPSPSGASGGGGVGGGSGGVVPGAVGGGGAMGQGERGMQPQPQPTADLPKMSLVDIHRMDTISEDARENSDLNGGKRRSASFSLSATKSQPAMSRSSITRAFVEQSFGGSRREIEAMKQWSASMGRSTESERRSQLSSASTSTSSLMASCSTYSSPPSSSSSLLPSSSSALSPALSLSLDSTAEVINKRSPKGRRKLTIAHLDQSLPPQPTGDYKSETRKHNRSPEPLLERQGLRGRMQPGKALSPLGMETMGRGDMKPWAEMAIKPFTETVNLPPPGSSWRSKYSPENIFKGIGDFDKPQQQKKLQDAKKGAFDLPFGAPCRSALSPSSSVSSTSPSVARRELPGKEDPGTRSPLLSSPTPSTSSGESRSESHIAMSLFRDSGPFSLGVFRMNRSESSIPLLSPEETQVNHGTFKDPIKPLALKEPKKASRVKVEAAKEREKESILKPLKPHSTEDTSKKGSDQQEETKSTVPTKPRRPHSGSLKVRIEDTKNVKKEGDAGSSKRKCRLCARENEKREQKRKQEQLASFLESSRQDRHDHPDAGTRQGRPNGFRRGELRSQGSLDSAKEKEAQNSKPTPPLLRSGSLDLEKAEKSQREEPMGLSRDVSTSQDSLQSDIGGAPTLHRYYHVFREGELDQLIEKYVHNLHIISSYYDHANWCVVAEKVQVWTI</sequence>
<dbReference type="InterPro" id="IPR013216">
    <property type="entry name" value="Methyltransf_11"/>
</dbReference>
<evidence type="ECO:0000313" key="6">
    <source>
        <dbReference type="Proteomes" id="UP001286313"/>
    </source>
</evidence>
<name>A0AAE1K4S7_PETCI</name>
<feature type="compositionally biased region" description="Polar residues" evidence="3">
    <location>
        <begin position="573"/>
        <end position="584"/>
    </location>
</feature>
<feature type="compositionally biased region" description="Basic and acidic residues" evidence="3">
    <location>
        <begin position="1871"/>
        <end position="1883"/>
    </location>
</feature>
<feature type="compositionally biased region" description="Low complexity" evidence="3">
    <location>
        <begin position="394"/>
        <end position="412"/>
    </location>
</feature>
<keyword evidence="2" id="KW-0808">Transferase</keyword>
<feature type="compositionally biased region" description="Basic and acidic residues" evidence="3">
    <location>
        <begin position="828"/>
        <end position="852"/>
    </location>
</feature>
<feature type="compositionally biased region" description="Polar residues" evidence="3">
    <location>
        <begin position="1889"/>
        <end position="1899"/>
    </location>
</feature>